<keyword evidence="9" id="KW-1278">Translocase</keyword>
<accession>A0A917G4V3</accession>
<dbReference type="FunFam" id="3.40.50.300:FF:000127">
    <property type="entry name" value="Ribose import ATP-binding protein RbsA"/>
    <property type="match status" value="1"/>
</dbReference>
<dbReference type="GO" id="GO:0016887">
    <property type="term" value="F:ATP hydrolysis activity"/>
    <property type="evidence" value="ECO:0007669"/>
    <property type="project" value="InterPro"/>
</dbReference>
<dbReference type="PANTHER" id="PTHR43790">
    <property type="entry name" value="CARBOHYDRATE TRANSPORT ATP-BINDING PROTEIN MG119-RELATED"/>
    <property type="match status" value="1"/>
</dbReference>
<dbReference type="AlphaFoldDB" id="A0A917G4V3"/>
<name>A0A917G4V3_9BACL</name>
<organism evidence="12 13">
    <name type="scientific">Paenibacillus abyssi</name>
    <dbReference type="NCBI Taxonomy" id="1340531"/>
    <lineage>
        <taxon>Bacteria</taxon>
        <taxon>Bacillati</taxon>
        <taxon>Bacillota</taxon>
        <taxon>Bacilli</taxon>
        <taxon>Bacillales</taxon>
        <taxon>Paenibacillaceae</taxon>
        <taxon>Paenibacillus</taxon>
    </lineage>
</organism>
<feature type="domain" description="ABC transporter" evidence="11">
    <location>
        <begin position="243"/>
        <end position="499"/>
    </location>
</feature>
<dbReference type="GO" id="GO:0015749">
    <property type="term" value="P:monosaccharide transmembrane transport"/>
    <property type="evidence" value="ECO:0007669"/>
    <property type="project" value="UniProtKB-ARBA"/>
</dbReference>
<dbReference type="Pfam" id="PF00005">
    <property type="entry name" value="ABC_tran"/>
    <property type="match status" value="2"/>
</dbReference>
<evidence type="ECO:0000256" key="7">
    <source>
        <dbReference type="ARBA" id="ARBA00022741"/>
    </source>
</evidence>
<dbReference type="PROSITE" id="PS00211">
    <property type="entry name" value="ABC_TRANSPORTER_1"/>
    <property type="match status" value="1"/>
</dbReference>
<keyword evidence="6" id="KW-0677">Repeat</keyword>
<dbReference type="EMBL" id="BMGR01000019">
    <property type="protein sequence ID" value="GGG22976.1"/>
    <property type="molecule type" value="Genomic_DNA"/>
</dbReference>
<sequence length="507" mass="57060">MEDKPYILQMKNISKAFSSVVALSDVSLNIKRGEVHALMGENGAGKSTLMKILTGIYQPDRGEIVLKGQKVRFAEPLDAMNAGISIVHQELNSILDMTIAENIFTGREPCRRLGIVNRKEMRRKTMELFRSVDMAIDPDKKLHELSVAEMQMVEIVKAISYNADIIVMDEPTSAITDREVDKLFEIIRKLTSQGKAIIYISHKMSEIYTICDTITVMRDGTYIDTKSTKELDQQKLISLMVGRNLADMYVRQPSPIGDRFLEVKNLSLNGKFKDINLEVRKGEILGIAGLMGAGRTELVEAIFGARKIDGGEIYIQNQKVVIDSPQKAIERGISLVTEDRKLFGLNLNFSVKDNMTLVNLDRYVRFGQIVKFKEEREVADRQMKYLNVKASSRNTMVDTLSGGNQQKVVLAKWLLCNPDLLILDEPTRGIDIGAKSEIYKIINQLAHDGKAIIMVSSEMPELLGMSDRVLVLHEGTITGEFSREDFNQESIMECATGFKKKRLKQTV</sequence>
<keyword evidence="13" id="KW-1185">Reference proteome</keyword>
<dbReference type="CDD" id="cd03216">
    <property type="entry name" value="ABC_Carb_Monos_I"/>
    <property type="match status" value="1"/>
</dbReference>
<evidence type="ECO:0000256" key="8">
    <source>
        <dbReference type="ARBA" id="ARBA00022840"/>
    </source>
</evidence>
<dbReference type="SUPFAM" id="SSF52540">
    <property type="entry name" value="P-loop containing nucleoside triphosphate hydrolases"/>
    <property type="match status" value="2"/>
</dbReference>
<evidence type="ECO:0000256" key="3">
    <source>
        <dbReference type="ARBA" id="ARBA00022448"/>
    </source>
</evidence>
<evidence type="ECO:0000313" key="12">
    <source>
        <dbReference type="EMBL" id="GGG22976.1"/>
    </source>
</evidence>
<keyword evidence="10" id="KW-0472">Membrane</keyword>
<dbReference type="Proteomes" id="UP000644756">
    <property type="component" value="Unassembled WGS sequence"/>
</dbReference>
<proteinExistence type="predicted"/>
<dbReference type="GO" id="GO:0005886">
    <property type="term" value="C:plasma membrane"/>
    <property type="evidence" value="ECO:0007669"/>
    <property type="project" value="UniProtKB-SubCell"/>
</dbReference>
<reference evidence="12" key="2">
    <citation type="submission" date="2020-09" db="EMBL/GenBank/DDBJ databases">
        <authorList>
            <person name="Sun Q."/>
            <person name="Zhou Y."/>
        </authorList>
    </citation>
    <scope>NUCLEOTIDE SEQUENCE</scope>
    <source>
        <strain evidence="12">CGMCC 1.12987</strain>
    </source>
</reference>
<reference evidence="12" key="1">
    <citation type="journal article" date="2014" name="Int. J. Syst. Evol. Microbiol.">
        <title>Complete genome sequence of Corynebacterium casei LMG S-19264T (=DSM 44701T), isolated from a smear-ripened cheese.</title>
        <authorList>
            <consortium name="US DOE Joint Genome Institute (JGI-PGF)"/>
            <person name="Walter F."/>
            <person name="Albersmeier A."/>
            <person name="Kalinowski J."/>
            <person name="Ruckert C."/>
        </authorList>
    </citation>
    <scope>NUCLEOTIDE SEQUENCE</scope>
    <source>
        <strain evidence="12">CGMCC 1.12987</strain>
    </source>
</reference>
<evidence type="ECO:0000256" key="4">
    <source>
        <dbReference type="ARBA" id="ARBA00022475"/>
    </source>
</evidence>
<dbReference type="Gene3D" id="3.40.50.300">
    <property type="entry name" value="P-loop containing nucleotide triphosphate hydrolases"/>
    <property type="match status" value="2"/>
</dbReference>
<dbReference type="InterPro" id="IPR027417">
    <property type="entry name" value="P-loop_NTPase"/>
</dbReference>
<keyword evidence="3" id="KW-0813">Transport</keyword>
<evidence type="ECO:0000256" key="10">
    <source>
        <dbReference type="ARBA" id="ARBA00023136"/>
    </source>
</evidence>
<dbReference type="FunFam" id="3.40.50.300:FF:000126">
    <property type="entry name" value="Galactose/methyl galactoside import ATP-binding protein MglA"/>
    <property type="match status" value="1"/>
</dbReference>
<evidence type="ECO:0000256" key="1">
    <source>
        <dbReference type="ARBA" id="ARBA00004202"/>
    </source>
</evidence>
<feature type="domain" description="ABC transporter" evidence="11">
    <location>
        <begin position="8"/>
        <end position="244"/>
    </location>
</feature>
<dbReference type="GO" id="GO:0005524">
    <property type="term" value="F:ATP binding"/>
    <property type="evidence" value="ECO:0007669"/>
    <property type="project" value="UniProtKB-KW"/>
</dbReference>
<dbReference type="PROSITE" id="PS50893">
    <property type="entry name" value="ABC_TRANSPORTER_2"/>
    <property type="match status" value="2"/>
</dbReference>
<dbReference type="InterPro" id="IPR017871">
    <property type="entry name" value="ABC_transporter-like_CS"/>
</dbReference>
<comment type="subcellular location">
    <subcellularLocation>
        <location evidence="2">Cell inner membrane</location>
    </subcellularLocation>
    <subcellularLocation>
        <location evidence="1">Cell membrane</location>
        <topology evidence="1">Peripheral membrane protein</topology>
    </subcellularLocation>
</comment>
<evidence type="ECO:0000256" key="2">
    <source>
        <dbReference type="ARBA" id="ARBA00004533"/>
    </source>
</evidence>
<dbReference type="InterPro" id="IPR003593">
    <property type="entry name" value="AAA+_ATPase"/>
</dbReference>
<comment type="caution">
    <text evidence="12">The sequence shown here is derived from an EMBL/GenBank/DDBJ whole genome shotgun (WGS) entry which is preliminary data.</text>
</comment>
<evidence type="ECO:0000259" key="11">
    <source>
        <dbReference type="PROSITE" id="PS50893"/>
    </source>
</evidence>
<keyword evidence="7" id="KW-0547">Nucleotide-binding</keyword>
<dbReference type="SMART" id="SM00382">
    <property type="entry name" value="AAA"/>
    <property type="match status" value="2"/>
</dbReference>
<dbReference type="PANTHER" id="PTHR43790:SF3">
    <property type="entry name" value="D-ALLOSE IMPORT ATP-BINDING PROTEIN ALSA-RELATED"/>
    <property type="match status" value="1"/>
</dbReference>
<evidence type="ECO:0000313" key="13">
    <source>
        <dbReference type="Proteomes" id="UP000644756"/>
    </source>
</evidence>
<keyword evidence="8 12" id="KW-0067">ATP-binding</keyword>
<evidence type="ECO:0000256" key="9">
    <source>
        <dbReference type="ARBA" id="ARBA00022967"/>
    </source>
</evidence>
<dbReference type="CDD" id="cd03215">
    <property type="entry name" value="ABC_Carb_Monos_II"/>
    <property type="match status" value="1"/>
</dbReference>
<dbReference type="InterPro" id="IPR003439">
    <property type="entry name" value="ABC_transporter-like_ATP-bd"/>
</dbReference>
<keyword evidence="4" id="KW-1003">Cell membrane</keyword>
<gene>
    <name evidence="12" type="ORF">GCM10010916_44480</name>
</gene>
<evidence type="ECO:0000256" key="6">
    <source>
        <dbReference type="ARBA" id="ARBA00022737"/>
    </source>
</evidence>
<evidence type="ECO:0000256" key="5">
    <source>
        <dbReference type="ARBA" id="ARBA00022597"/>
    </source>
</evidence>
<dbReference type="RefSeq" id="WP_188533283.1">
    <property type="nucleotide sequence ID" value="NZ_BMGR01000019.1"/>
</dbReference>
<keyword evidence="5" id="KW-0762">Sugar transport</keyword>
<dbReference type="InterPro" id="IPR050107">
    <property type="entry name" value="ABC_carbohydrate_import_ATPase"/>
</dbReference>
<protein>
    <submittedName>
        <fullName evidence="12">Ribose/galactose/methyl galactoside import ATP-binding protein</fullName>
    </submittedName>
</protein>